<keyword evidence="3" id="KW-1185">Reference proteome</keyword>
<protein>
    <recommendedName>
        <fullName evidence="4">Tyrosine-protein kinase ephrin type A/B receptor-like domain-containing protein</fullName>
    </recommendedName>
</protein>
<feature type="signal peptide" evidence="1">
    <location>
        <begin position="1"/>
        <end position="15"/>
    </location>
</feature>
<feature type="non-terminal residue" evidence="2">
    <location>
        <position position="140"/>
    </location>
</feature>
<dbReference type="Proteomes" id="UP001174909">
    <property type="component" value="Unassembled WGS sequence"/>
</dbReference>
<accession>A0AA35S9Q1</accession>
<gene>
    <name evidence="2" type="ORF">GBAR_LOCUS15031</name>
</gene>
<evidence type="ECO:0000313" key="3">
    <source>
        <dbReference type="Proteomes" id="UP001174909"/>
    </source>
</evidence>
<evidence type="ECO:0000313" key="2">
    <source>
        <dbReference type="EMBL" id="CAI8026070.1"/>
    </source>
</evidence>
<dbReference type="EMBL" id="CASHTH010002198">
    <property type="protein sequence ID" value="CAI8026070.1"/>
    <property type="molecule type" value="Genomic_DNA"/>
</dbReference>
<reference evidence="2" key="1">
    <citation type="submission" date="2023-03" db="EMBL/GenBank/DDBJ databases">
        <authorList>
            <person name="Steffen K."/>
            <person name="Cardenas P."/>
        </authorList>
    </citation>
    <scope>NUCLEOTIDE SEQUENCE</scope>
</reference>
<name>A0AA35S9Q1_GEOBA</name>
<feature type="non-terminal residue" evidence="2">
    <location>
        <position position="1"/>
    </location>
</feature>
<proteinExistence type="predicted"/>
<feature type="chain" id="PRO_5041280416" description="Tyrosine-protein kinase ephrin type A/B receptor-like domain-containing protein" evidence="1">
    <location>
        <begin position="16"/>
        <end position="140"/>
    </location>
</feature>
<comment type="caution">
    <text evidence="2">The sequence shown here is derived from an EMBL/GenBank/DDBJ whole genome shotgun (WGS) entry which is preliminary data.</text>
</comment>
<dbReference type="AlphaFoldDB" id="A0AA35S9Q1"/>
<evidence type="ECO:0008006" key="4">
    <source>
        <dbReference type="Google" id="ProtNLM"/>
    </source>
</evidence>
<sequence>CFLCTLAANIQLATSCHTWHYYNNATGKCECGFWLLCSSDGNQVEIDNGHCATSSEREGDYYIGYCPFRHIINNTNRWYSEMPSNASQLDEVMCGPYNRRGFLCGECKEGYGPAPFGLKCTNCSSAWSGYAIYLYLLLQF</sequence>
<evidence type="ECO:0000256" key="1">
    <source>
        <dbReference type="SAM" id="SignalP"/>
    </source>
</evidence>
<organism evidence="2 3">
    <name type="scientific">Geodia barretti</name>
    <name type="common">Barrett's horny sponge</name>
    <dbReference type="NCBI Taxonomy" id="519541"/>
    <lineage>
        <taxon>Eukaryota</taxon>
        <taxon>Metazoa</taxon>
        <taxon>Porifera</taxon>
        <taxon>Demospongiae</taxon>
        <taxon>Heteroscleromorpha</taxon>
        <taxon>Tetractinellida</taxon>
        <taxon>Astrophorina</taxon>
        <taxon>Geodiidae</taxon>
        <taxon>Geodia</taxon>
    </lineage>
</organism>
<keyword evidence="1" id="KW-0732">Signal</keyword>